<proteinExistence type="predicted"/>
<protein>
    <submittedName>
        <fullName evidence="1">Uncharacterized protein</fullName>
    </submittedName>
</protein>
<dbReference type="AlphaFoldDB" id="A0A2N9EYS6"/>
<organism evidence="1">
    <name type="scientific">Fagus sylvatica</name>
    <name type="common">Beechnut</name>
    <dbReference type="NCBI Taxonomy" id="28930"/>
    <lineage>
        <taxon>Eukaryota</taxon>
        <taxon>Viridiplantae</taxon>
        <taxon>Streptophyta</taxon>
        <taxon>Embryophyta</taxon>
        <taxon>Tracheophyta</taxon>
        <taxon>Spermatophyta</taxon>
        <taxon>Magnoliopsida</taxon>
        <taxon>eudicotyledons</taxon>
        <taxon>Gunneridae</taxon>
        <taxon>Pentapetalae</taxon>
        <taxon>rosids</taxon>
        <taxon>fabids</taxon>
        <taxon>Fagales</taxon>
        <taxon>Fagaceae</taxon>
        <taxon>Fagus</taxon>
    </lineage>
</organism>
<accession>A0A2N9EYS6</accession>
<dbReference type="EMBL" id="OIVN01000426">
    <property type="protein sequence ID" value="SPC80003.1"/>
    <property type="molecule type" value="Genomic_DNA"/>
</dbReference>
<evidence type="ECO:0000313" key="1">
    <source>
        <dbReference type="EMBL" id="SPC80003.1"/>
    </source>
</evidence>
<reference evidence="1" key="1">
    <citation type="submission" date="2018-02" db="EMBL/GenBank/DDBJ databases">
        <authorList>
            <person name="Cohen D.B."/>
            <person name="Kent A.D."/>
        </authorList>
    </citation>
    <scope>NUCLEOTIDE SEQUENCE</scope>
</reference>
<gene>
    <name evidence="1" type="ORF">FSB_LOCUS7885</name>
</gene>
<name>A0A2N9EYS6_FAGSY</name>
<sequence length="57" mass="6315">MGLCKLVLTRLEIVCGVFNWGREVGGGFGGVAVENKMRRARHGWARRRSSLSPSRIS</sequence>